<dbReference type="Proteomes" id="UP000318017">
    <property type="component" value="Chromosome"/>
</dbReference>
<accession>A0A518G553</accession>
<dbReference type="RefSeq" id="WP_145076860.1">
    <property type="nucleotide sequence ID" value="NZ_CP036298.1"/>
</dbReference>
<dbReference type="AlphaFoldDB" id="A0A518G553"/>
<name>A0A518G553_9BACT</name>
<organism evidence="1 2">
    <name type="scientific">Aureliella helgolandensis</name>
    <dbReference type="NCBI Taxonomy" id="2527968"/>
    <lineage>
        <taxon>Bacteria</taxon>
        <taxon>Pseudomonadati</taxon>
        <taxon>Planctomycetota</taxon>
        <taxon>Planctomycetia</taxon>
        <taxon>Pirellulales</taxon>
        <taxon>Pirellulaceae</taxon>
        <taxon>Aureliella</taxon>
    </lineage>
</organism>
<reference evidence="1 2" key="1">
    <citation type="submission" date="2019-02" db="EMBL/GenBank/DDBJ databases">
        <title>Deep-cultivation of Planctomycetes and their phenomic and genomic characterization uncovers novel biology.</title>
        <authorList>
            <person name="Wiegand S."/>
            <person name="Jogler M."/>
            <person name="Boedeker C."/>
            <person name="Pinto D."/>
            <person name="Vollmers J."/>
            <person name="Rivas-Marin E."/>
            <person name="Kohn T."/>
            <person name="Peeters S.H."/>
            <person name="Heuer A."/>
            <person name="Rast P."/>
            <person name="Oberbeckmann S."/>
            <person name="Bunk B."/>
            <person name="Jeske O."/>
            <person name="Meyerdierks A."/>
            <person name="Storesund J.E."/>
            <person name="Kallscheuer N."/>
            <person name="Luecker S."/>
            <person name="Lage O.M."/>
            <person name="Pohl T."/>
            <person name="Merkel B.J."/>
            <person name="Hornburger P."/>
            <person name="Mueller R.-W."/>
            <person name="Bruemmer F."/>
            <person name="Labrenz M."/>
            <person name="Spormann A.M."/>
            <person name="Op den Camp H."/>
            <person name="Overmann J."/>
            <person name="Amann R."/>
            <person name="Jetten M.S.M."/>
            <person name="Mascher T."/>
            <person name="Medema M.H."/>
            <person name="Devos D.P."/>
            <person name="Kaster A.-K."/>
            <person name="Ovreas L."/>
            <person name="Rohde M."/>
            <person name="Galperin M.Y."/>
            <person name="Jogler C."/>
        </authorList>
    </citation>
    <scope>NUCLEOTIDE SEQUENCE [LARGE SCALE GENOMIC DNA]</scope>
    <source>
        <strain evidence="1 2">Q31a</strain>
    </source>
</reference>
<proteinExistence type="predicted"/>
<keyword evidence="2" id="KW-1185">Reference proteome</keyword>
<evidence type="ECO:0000313" key="1">
    <source>
        <dbReference type="EMBL" id="QDV23726.1"/>
    </source>
</evidence>
<gene>
    <name evidence="1" type="ORF">Q31a_20310</name>
</gene>
<evidence type="ECO:0000313" key="2">
    <source>
        <dbReference type="Proteomes" id="UP000318017"/>
    </source>
</evidence>
<dbReference type="OrthoDB" id="291487at2"/>
<protein>
    <recommendedName>
        <fullName evidence="3">Carboxypeptidase regulatory-like domain-containing protein</fullName>
    </recommendedName>
</protein>
<dbReference type="EMBL" id="CP036298">
    <property type="protein sequence ID" value="QDV23726.1"/>
    <property type="molecule type" value="Genomic_DNA"/>
</dbReference>
<dbReference type="KEGG" id="ahel:Q31a_20310"/>
<evidence type="ECO:0008006" key="3">
    <source>
        <dbReference type="Google" id="ProtNLM"/>
    </source>
</evidence>
<sequence>MNIQSSSSTARKVCSSGGQLLRLLIGCAAMPCLLAMPICTGCSPAELPRYAVEGQVTLDGKPVNGASIIFTPQGAGLAAAADIVDGRFALPANVGPTAGEFSVRINPHDPELEAAQADPSLLVKAHRKPSIPKVYRSDGRLSATITSQPMEPLVFQLTSR</sequence>